<feature type="transmembrane region" description="Helical" evidence="9">
    <location>
        <begin position="23"/>
        <end position="41"/>
    </location>
</feature>
<dbReference type="EMBL" id="BAAANB010000021">
    <property type="protein sequence ID" value="GAA2035505.1"/>
    <property type="molecule type" value="Genomic_DNA"/>
</dbReference>
<keyword evidence="3" id="KW-0813">Transport</keyword>
<evidence type="ECO:0000313" key="10">
    <source>
        <dbReference type="EMBL" id="GAA2035505.1"/>
    </source>
</evidence>
<dbReference type="PANTHER" id="PTHR21716:SF53">
    <property type="entry name" value="PERMEASE PERM-RELATED"/>
    <property type="match status" value="1"/>
</dbReference>
<name>A0ABN2UGU8_9MICO</name>
<evidence type="ECO:0000313" key="11">
    <source>
        <dbReference type="Proteomes" id="UP001501285"/>
    </source>
</evidence>
<feature type="transmembrane region" description="Helical" evidence="9">
    <location>
        <begin position="284"/>
        <end position="302"/>
    </location>
</feature>
<keyword evidence="11" id="KW-1185">Reference proteome</keyword>
<comment type="caution">
    <text evidence="10">The sequence shown here is derived from an EMBL/GenBank/DDBJ whole genome shotgun (WGS) entry which is preliminary data.</text>
</comment>
<feature type="transmembrane region" description="Helical" evidence="9">
    <location>
        <begin position="220"/>
        <end position="241"/>
    </location>
</feature>
<feature type="transmembrane region" description="Helical" evidence="9">
    <location>
        <begin position="322"/>
        <end position="348"/>
    </location>
</feature>
<evidence type="ECO:0000256" key="3">
    <source>
        <dbReference type="ARBA" id="ARBA00022448"/>
    </source>
</evidence>
<organism evidence="10 11">
    <name type="scientific">Terrabacter terrae</name>
    <dbReference type="NCBI Taxonomy" id="318434"/>
    <lineage>
        <taxon>Bacteria</taxon>
        <taxon>Bacillati</taxon>
        <taxon>Actinomycetota</taxon>
        <taxon>Actinomycetes</taxon>
        <taxon>Micrococcales</taxon>
        <taxon>Intrasporangiaceae</taxon>
        <taxon>Terrabacter</taxon>
    </lineage>
</organism>
<dbReference type="Proteomes" id="UP001501285">
    <property type="component" value="Unassembled WGS sequence"/>
</dbReference>
<evidence type="ECO:0000256" key="2">
    <source>
        <dbReference type="ARBA" id="ARBA00009773"/>
    </source>
</evidence>
<evidence type="ECO:0000256" key="4">
    <source>
        <dbReference type="ARBA" id="ARBA00022475"/>
    </source>
</evidence>
<comment type="subcellular location">
    <subcellularLocation>
        <location evidence="1">Cell membrane</location>
        <topology evidence="1">Multi-pass membrane protein</topology>
    </subcellularLocation>
</comment>
<feature type="transmembrane region" description="Helical" evidence="9">
    <location>
        <begin position="81"/>
        <end position="102"/>
    </location>
</feature>
<evidence type="ECO:0000256" key="5">
    <source>
        <dbReference type="ARBA" id="ARBA00022692"/>
    </source>
</evidence>
<keyword evidence="6 9" id="KW-1133">Transmembrane helix</keyword>
<feature type="transmembrane region" description="Helical" evidence="9">
    <location>
        <begin position="247"/>
        <end position="277"/>
    </location>
</feature>
<comment type="similarity">
    <text evidence="2">Belongs to the autoinducer-2 exporter (AI-2E) (TC 2.A.86) family.</text>
</comment>
<keyword evidence="7 9" id="KW-0472">Membrane</keyword>
<dbReference type="PANTHER" id="PTHR21716">
    <property type="entry name" value="TRANSMEMBRANE PROTEIN"/>
    <property type="match status" value="1"/>
</dbReference>
<dbReference type="Pfam" id="PF01594">
    <property type="entry name" value="AI-2E_transport"/>
    <property type="match status" value="1"/>
</dbReference>
<proteinExistence type="inferred from homology"/>
<feature type="region of interest" description="Disordered" evidence="8">
    <location>
        <begin position="360"/>
        <end position="397"/>
    </location>
</feature>
<dbReference type="RefSeq" id="WP_343992375.1">
    <property type="nucleotide sequence ID" value="NZ_BAAANB010000021.1"/>
</dbReference>
<keyword evidence="4" id="KW-1003">Cell membrane</keyword>
<feature type="transmembrane region" description="Helical" evidence="9">
    <location>
        <begin position="154"/>
        <end position="182"/>
    </location>
</feature>
<feature type="transmembrane region" description="Helical" evidence="9">
    <location>
        <begin position="47"/>
        <end position="69"/>
    </location>
</feature>
<dbReference type="InterPro" id="IPR002549">
    <property type="entry name" value="AI-2E-like"/>
</dbReference>
<gene>
    <name evidence="10" type="ORF">GCM10009740_28090</name>
</gene>
<evidence type="ECO:0000256" key="9">
    <source>
        <dbReference type="SAM" id="Phobius"/>
    </source>
</evidence>
<evidence type="ECO:0000256" key="1">
    <source>
        <dbReference type="ARBA" id="ARBA00004651"/>
    </source>
</evidence>
<keyword evidence="5 9" id="KW-0812">Transmembrane</keyword>
<sequence>MPGVPFDEQARWIAITPANARRVTATVIGGLVLLAVATWAFDAMGSFLFLLLLAWLLSIALEPVVLWLGRRGMKRGLATGLAMLAMVLLFVAVAEMFGQVFVSQLSELGSQLPTAITSAITWVNSTFGTSFDLSQIQKALVLTPDKLGELAGKYGGGIIGIFGSVLAFLFDALTILVFTYYFSADSPKLRQTIGSWLPQRYQRVFITVWTISVEKTGGYVVSKVVLATLSSVFHAAFFWFIDVPFWLPLGVFAGIVGQFIPTIGTYIGVALPALFALLDRPVNALWIAIFATVYQQVENYVFTPRISRRTMDVHPAVALGSVIAGAALFGPIGALIGIPIAAVALAIVDTFSKRHELVPELAELETPDGQEPASGTEHLTERTEDDPTGSADARPAG</sequence>
<evidence type="ECO:0000256" key="7">
    <source>
        <dbReference type="ARBA" id="ARBA00023136"/>
    </source>
</evidence>
<reference evidence="10 11" key="1">
    <citation type="journal article" date="2019" name="Int. J. Syst. Evol. Microbiol.">
        <title>The Global Catalogue of Microorganisms (GCM) 10K type strain sequencing project: providing services to taxonomists for standard genome sequencing and annotation.</title>
        <authorList>
            <consortium name="The Broad Institute Genomics Platform"/>
            <consortium name="The Broad Institute Genome Sequencing Center for Infectious Disease"/>
            <person name="Wu L."/>
            <person name="Ma J."/>
        </authorList>
    </citation>
    <scope>NUCLEOTIDE SEQUENCE [LARGE SCALE GENOMIC DNA]</scope>
    <source>
        <strain evidence="10 11">JCM 14283</strain>
    </source>
</reference>
<protein>
    <submittedName>
        <fullName evidence="10">AI-2E family transporter</fullName>
    </submittedName>
</protein>
<accession>A0ABN2UGU8</accession>
<evidence type="ECO:0000256" key="8">
    <source>
        <dbReference type="SAM" id="MobiDB-lite"/>
    </source>
</evidence>
<evidence type="ECO:0000256" key="6">
    <source>
        <dbReference type="ARBA" id="ARBA00022989"/>
    </source>
</evidence>